<dbReference type="InParanoid" id="B0D767"/>
<dbReference type="EMBL" id="DS547099">
    <property type="protein sequence ID" value="EDR09600.1"/>
    <property type="molecule type" value="Genomic_DNA"/>
</dbReference>
<organism evidence="3">
    <name type="scientific">Laccaria bicolor (strain S238N-H82 / ATCC MYA-4686)</name>
    <name type="common">Bicoloured deceiver</name>
    <name type="synonym">Laccaria laccata var. bicolor</name>
    <dbReference type="NCBI Taxonomy" id="486041"/>
    <lineage>
        <taxon>Eukaryota</taxon>
        <taxon>Fungi</taxon>
        <taxon>Dikarya</taxon>
        <taxon>Basidiomycota</taxon>
        <taxon>Agaricomycotina</taxon>
        <taxon>Agaricomycetes</taxon>
        <taxon>Agaricomycetidae</taxon>
        <taxon>Agaricales</taxon>
        <taxon>Agaricineae</taxon>
        <taxon>Hydnangiaceae</taxon>
        <taxon>Laccaria</taxon>
    </lineage>
</organism>
<name>B0D767_LACBS</name>
<dbReference type="RefSeq" id="XP_001879949.1">
    <property type="nucleotide sequence ID" value="XM_001879914.1"/>
</dbReference>
<evidence type="ECO:0000313" key="2">
    <source>
        <dbReference type="EMBL" id="EDR09600.1"/>
    </source>
</evidence>
<evidence type="ECO:0000313" key="3">
    <source>
        <dbReference type="Proteomes" id="UP000001194"/>
    </source>
</evidence>
<evidence type="ECO:0000256" key="1">
    <source>
        <dbReference type="SAM" id="MobiDB-lite"/>
    </source>
</evidence>
<proteinExistence type="predicted"/>
<dbReference type="AlphaFoldDB" id="B0D767"/>
<sequence>MDNVVIDHPRPLTSTQDVKTTWQMCHVIQTVTTHAIVTVQADQGTTTTARHQWGQGQCHVTTQARPPTNVNNRPRRRLPMKATAHDDDRPAPQKRQCAHERQRPPPNYNDDKWTTSAHGPPLTNGDDRSQK</sequence>
<accession>B0D767</accession>
<dbReference type="Proteomes" id="UP000001194">
    <property type="component" value="Unassembled WGS sequence"/>
</dbReference>
<feature type="compositionally biased region" description="Polar residues" evidence="1">
    <location>
        <begin position="44"/>
        <end position="64"/>
    </location>
</feature>
<feature type="region of interest" description="Disordered" evidence="1">
    <location>
        <begin position="44"/>
        <end position="131"/>
    </location>
</feature>
<protein>
    <submittedName>
        <fullName evidence="2">Predicted protein</fullName>
    </submittedName>
</protein>
<reference evidence="2 3" key="1">
    <citation type="journal article" date="2008" name="Nature">
        <title>The genome of Laccaria bicolor provides insights into mycorrhizal symbiosis.</title>
        <authorList>
            <person name="Martin F."/>
            <person name="Aerts A."/>
            <person name="Ahren D."/>
            <person name="Brun A."/>
            <person name="Danchin E.G.J."/>
            <person name="Duchaussoy F."/>
            <person name="Gibon J."/>
            <person name="Kohler A."/>
            <person name="Lindquist E."/>
            <person name="Pereda V."/>
            <person name="Salamov A."/>
            <person name="Shapiro H.J."/>
            <person name="Wuyts J."/>
            <person name="Blaudez D."/>
            <person name="Buee M."/>
            <person name="Brokstein P."/>
            <person name="Canbaeck B."/>
            <person name="Cohen D."/>
            <person name="Courty P.E."/>
            <person name="Coutinho P.M."/>
            <person name="Delaruelle C."/>
            <person name="Detter J.C."/>
            <person name="Deveau A."/>
            <person name="DiFazio S."/>
            <person name="Duplessis S."/>
            <person name="Fraissinet-Tachet L."/>
            <person name="Lucic E."/>
            <person name="Frey-Klett P."/>
            <person name="Fourrey C."/>
            <person name="Feussner I."/>
            <person name="Gay G."/>
            <person name="Grimwood J."/>
            <person name="Hoegger P.J."/>
            <person name="Jain P."/>
            <person name="Kilaru S."/>
            <person name="Labbe J."/>
            <person name="Lin Y.C."/>
            <person name="Legue V."/>
            <person name="Le Tacon F."/>
            <person name="Marmeisse R."/>
            <person name="Melayah D."/>
            <person name="Montanini B."/>
            <person name="Muratet M."/>
            <person name="Nehls U."/>
            <person name="Niculita-Hirzel H."/>
            <person name="Oudot-Le Secq M.P."/>
            <person name="Peter M."/>
            <person name="Quesneville H."/>
            <person name="Rajashekar B."/>
            <person name="Reich M."/>
            <person name="Rouhier N."/>
            <person name="Schmutz J."/>
            <person name="Yin T."/>
            <person name="Chalot M."/>
            <person name="Henrissat B."/>
            <person name="Kuees U."/>
            <person name="Lucas S."/>
            <person name="Van de Peer Y."/>
            <person name="Podila G.K."/>
            <person name="Polle A."/>
            <person name="Pukkila P.J."/>
            <person name="Richardson P.M."/>
            <person name="Rouze P."/>
            <person name="Sanders I.R."/>
            <person name="Stajich J.E."/>
            <person name="Tunlid A."/>
            <person name="Tuskan G."/>
            <person name="Grigoriev I.V."/>
        </authorList>
    </citation>
    <scope>NUCLEOTIDE SEQUENCE [LARGE SCALE GENOMIC DNA]</scope>
    <source>
        <strain evidence="3">S238N-H82 / ATCC MYA-4686</strain>
    </source>
</reference>
<dbReference type="KEGG" id="lbc:LACBIDRAFT_326064"/>
<dbReference type="HOGENOM" id="CLU_162156_0_0_1"/>
<gene>
    <name evidence="2" type="ORF">LACBIDRAFT_326064</name>
</gene>
<dbReference type="GeneID" id="6075653"/>
<keyword evidence="3" id="KW-1185">Reference proteome</keyword>
<feature type="compositionally biased region" description="Basic and acidic residues" evidence="1">
    <location>
        <begin position="83"/>
        <end position="113"/>
    </location>
</feature>